<dbReference type="InterPro" id="IPR010562">
    <property type="entry name" value="Haemolymph_juvenile_hormone-bd"/>
</dbReference>
<dbReference type="InterPro" id="IPR038602">
    <property type="entry name" value="Mite_allergen_7_sf"/>
</dbReference>
<dbReference type="InterPro" id="IPR038606">
    <property type="entry name" value="To_sf"/>
</dbReference>
<sequence>MVQPFPIEDLYFHDNEQQFSMHIHKMEGSSNFVFKINKLRTVLAERRAELDLLMEKLHVEGFYESDRMSYGDYDSKASGYFRLTLNNLTAAGLAILKIENNSSLKVEKMRLTYTSASKRIQVTQQEKDSRLSAFITSVAFGKMVLRKIWRGLTYHLNTIIEEKVNLALTKRPLAQIIGNNKTLAKYEDYIVTTTDDANKLVDTIIDYAKNVILQKYRDRIKIPDIREGFEKKVLLVTWRGQFLADRGTARGCHTVERVGSTTFANDNSSFMHFYGTLGFEHIDLFYDHYHAHFMGLGPSGSLSTKFFPLDLYVHFHIDFTNKKVYLDDFRVMSVGDLEVKLTGLGWLVDFLTSKVATWVVGLYRDKIITDLQLKYDKYISDILHTYDLDDIMEGKILK</sequence>
<dbReference type="EMBL" id="NEVH01013250">
    <property type="protein sequence ID" value="PNF29368.1"/>
    <property type="molecule type" value="Genomic_DNA"/>
</dbReference>
<comment type="caution">
    <text evidence="1">The sequence shown here is derived from an EMBL/GenBank/DDBJ whole genome shotgun (WGS) entry which is preliminary data.</text>
</comment>
<dbReference type="Pfam" id="PF16984">
    <property type="entry name" value="Grp7_allergen"/>
    <property type="match status" value="1"/>
</dbReference>
<dbReference type="Proteomes" id="UP000235965">
    <property type="component" value="Unassembled WGS sequence"/>
</dbReference>
<dbReference type="PANTHER" id="PTHR11008:SF9">
    <property type="entry name" value="PROTEIN TAKEOUT-LIKE PROTEIN"/>
    <property type="match status" value="1"/>
</dbReference>
<dbReference type="AlphaFoldDB" id="A0A2J7QLD0"/>
<dbReference type="Gene3D" id="3.15.10.30">
    <property type="entry name" value="Haemolymph juvenile hormone binding protein"/>
    <property type="match status" value="1"/>
</dbReference>
<name>A0A2J7QLD0_9NEOP</name>
<proteinExistence type="predicted"/>
<dbReference type="InterPro" id="IPR020234">
    <property type="entry name" value="Mite_allergen_group-7"/>
</dbReference>
<keyword evidence="2" id="KW-1185">Reference proteome</keyword>
<dbReference type="PANTHER" id="PTHR11008">
    <property type="entry name" value="PROTEIN TAKEOUT-LIKE PROTEIN"/>
    <property type="match status" value="1"/>
</dbReference>
<evidence type="ECO:0000313" key="2">
    <source>
        <dbReference type="Proteomes" id="UP000235965"/>
    </source>
</evidence>
<organism evidence="1 2">
    <name type="scientific">Cryptotermes secundus</name>
    <dbReference type="NCBI Taxonomy" id="105785"/>
    <lineage>
        <taxon>Eukaryota</taxon>
        <taxon>Metazoa</taxon>
        <taxon>Ecdysozoa</taxon>
        <taxon>Arthropoda</taxon>
        <taxon>Hexapoda</taxon>
        <taxon>Insecta</taxon>
        <taxon>Pterygota</taxon>
        <taxon>Neoptera</taxon>
        <taxon>Polyneoptera</taxon>
        <taxon>Dictyoptera</taxon>
        <taxon>Blattodea</taxon>
        <taxon>Blattoidea</taxon>
        <taxon>Termitoidae</taxon>
        <taxon>Kalotermitidae</taxon>
        <taxon>Cryptotermitinae</taxon>
        <taxon>Cryptotermes</taxon>
    </lineage>
</organism>
<protein>
    <submittedName>
        <fullName evidence="1">Uncharacterized protein</fullName>
    </submittedName>
</protein>
<dbReference type="InParanoid" id="A0A2J7QLD0"/>
<reference evidence="1 2" key="1">
    <citation type="submission" date="2017-12" db="EMBL/GenBank/DDBJ databases">
        <title>Hemimetabolous genomes reveal molecular basis of termite eusociality.</title>
        <authorList>
            <person name="Harrison M.C."/>
            <person name="Jongepier E."/>
            <person name="Robertson H.M."/>
            <person name="Arning N."/>
            <person name="Bitard-Feildel T."/>
            <person name="Chao H."/>
            <person name="Childers C.P."/>
            <person name="Dinh H."/>
            <person name="Doddapaneni H."/>
            <person name="Dugan S."/>
            <person name="Gowin J."/>
            <person name="Greiner C."/>
            <person name="Han Y."/>
            <person name="Hu H."/>
            <person name="Hughes D.S.T."/>
            <person name="Huylmans A.-K."/>
            <person name="Kemena C."/>
            <person name="Kremer L.P.M."/>
            <person name="Lee S.L."/>
            <person name="Lopez-Ezquerra A."/>
            <person name="Mallet L."/>
            <person name="Monroy-Kuhn J.M."/>
            <person name="Moser A."/>
            <person name="Murali S.C."/>
            <person name="Muzny D.M."/>
            <person name="Otani S."/>
            <person name="Piulachs M.-D."/>
            <person name="Poelchau M."/>
            <person name="Qu J."/>
            <person name="Schaub F."/>
            <person name="Wada-Katsumata A."/>
            <person name="Worley K.C."/>
            <person name="Xie Q."/>
            <person name="Ylla G."/>
            <person name="Poulsen M."/>
            <person name="Gibbs R.A."/>
            <person name="Schal C."/>
            <person name="Richards S."/>
            <person name="Belles X."/>
            <person name="Korb J."/>
            <person name="Bornberg-Bauer E."/>
        </authorList>
    </citation>
    <scope>NUCLEOTIDE SEQUENCE [LARGE SCALE GENOMIC DNA]</scope>
    <source>
        <tissue evidence="1">Whole body</tissue>
    </source>
</reference>
<gene>
    <name evidence="1" type="ORF">B7P43_G07818</name>
</gene>
<evidence type="ECO:0000313" key="1">
    <source>
        <dbReference type="EMBL" id="PNF29368.1"/>
    </source>
</evidence>
<accession>A0A2J7QLD0</accession>
<dbReference type="OrthoDB" id="8187668at2759"/>
<dbReference type="Gene3D" id="3.15.10.50">
    <property type="match status" value="1"/>
</dbReference>
<dbReference type="Pfam" id="PF06585">
    <property type="entry name" value="JHBP"/>
    <property type="match status" value="1"/>
</dbReference>